<dbReference type="Proteomes" id="UP000576082">
    <property type="component" value="Unassembled WGS sequence"/>
</dbReference>
<keyword evidence="1" id="KW-0732">Signal</keyword>
<dbReference type="AlphaFoldDB" id="A0A7X9XAD9"/>
<evidence type="ECO:0000313" key="3">
    <source>
        <dbReference type="Proteomes" id="UP000576082"/>
    </source>
</evidence>
<sequence length="202" mass="23020">MRHLLHLLILSLISLTAFGQKADYIPTEYILEVVPDSSMHIDGKTNINTFDCIFKNSIKSNLTLTQNIFNELTEVQHSGLEFCVTCFDCGIALMNKEFTELLYAEQYPIIVMKLLSMYIYQGEDKTIKGKGKVSMIIAGVERIEDITYSVPHSEGKNFQIIGTKQINILDYGITPPKKMMGMVKVDQHIDVNFNFKFIVDDH</sequence>
<dbReference type="InterPro" id="IPR036761">
    <property type="entry name" value="TTHA0802/YceI-like_sf"/>
</dbReference>
<reference evidence="2 3" key="1">
    <citation type="submission" date="2020-04" db="EMBL/GenBank/DDBJ databases">
        <title>Flammeovirga sp. SR4, a novel species isolated from seawater.</title>
        <authorList>
            <person name="Wang X."/>
        </authorList>
    </citation>
    <scope>NUCLEOTIDE SEQUENCE [LARGE SCALE GENOMIC DNA]</scope>
    <source>
        <strain evidence="2 3">ATCC 23126</strain>
    </source>
</reference>
<dbReference type="SUPFAM" id="SSF101874">
    <property type="entry name" value="YceI-like"/>
    <property type="match status" value="1"/>
</dbReference>
<evidence type="ECO:0000313" key="2">
    <source>
        <dbReference type="EMBL" id="NME69597.1"/>
    </source>
</evidence>
<keyword evidence="3" id="KW-1185">Reference proteome</keyword>
<name>A0A7X9XAD9_9BACT</name>
<feature type="chain" id="PRO_5030553577" evidence="1">
    <location>
        <begin position="23"/>
        <end position="202"/>
    </location>
</feature>
<organism evidence="2 3">
    <name type="scientific">Flammeovirga aprica JL-4</name>
    <dbReference type="NCBI Taxonomy" id="694437"/>
    <lineage>
        <taxon>Bacteria</taxon>
        <taxon>Pseudomonadati</taxon>
        <taxon>Bacteroidota</taxon>
        <taxon>Cytophagia</taxon>
        <taxon>Cytophagales</taxon>
        <taxon>Flammeovirgaceae</taxon>
        <taxon>Flammeovirga</taxon>
    </lineage>
</organism>
<gene>
    <name evidence="2" type="ORF">HHU12_16585</name>
</gene>
<feature type="signal peptide" evidence="1">
    <location>
        <begin position="1"/>
        <end position="22"/>
    </location>
</feature>
<accession>A0A7X9XAD9</accession>
<comment type="caution">
    <text evidence="2">The sequence shown here is derived from an EMBL/GenBank/DDBJ whole genome shotgun (WGS) entry which is preliminary data.</text>
</comment>
<evidence type="ECO:0000256" key="1">
    <source>
        <dbReference type="SAM" id="SignalP"/>
    </source>
</evidence>
<dbReference type="RefSeq" id="WP_169657866.1">
    <property type="nucleotide sequence ID" value="NZ_JABANE010000044.1"/>
</dbReference>
<dbReference type="EMBL" id="JABANE010000044">
    <property type="protein sequence ID" value="NME69597.1"/>
    <property type="molecule type" value="Genomic_DNA"/>
</dbReference>
<dbReference type="Gene3D" id="2.40.128.110">
    <property type="entry name" value="Lipid/polyisoprenoid-binding, YceI-like"/>
    <property type="match status" value="1"/>
</dbReference>
<proteinExistence type="predicted"/>
<protein>
    <submittedName>
        <fullName evidence="2">YceI family protein</fullName>
    </submittedName>
</protein>